<keyword evidence="2" id="KW-1185">Reference proteome</keyword>
<dbReference type="SUPFAM" id="SSF48403">
    <property type="entry name" value="Ankyrin repeat"/>
    <property type="match status" value="1"/>
</dbReference>
<organism evidence="1 2">
    <name type="scientific">Aureococcus anophagefferens</name>
    <name type="common">Harmful bloom alga</name>
    <dbReference type="NCBI Taxonomy" id="44056"/>
    <lineage>
        <taxon>Eukaryota</taxon>
        <taxon>Sar</taxon>
        <taxon>Stramenopiles</taxon>
        <taxon>Ochrophyta</taxon>
        <taxon>Pelagophyceae</taxon>
        <taxon>Pelagomonadales</taxon>
        <taxon>Pelagomonadaceae</taxon>
        <taxon>Aureococcus</taxon>
    </lineage>
</organism>
<evidence type="ECO:0008006" key="3">
    <source>
        <dbReference type="Google" id="ProtNLM"/>
    </source>
</evidence>
<proteinExistence type="predicted"/>
<dbReference type="EMBL" id="JBBJCI010000034">
    <property type="protein sequence ID" value="KAK7253671.1"/>
    <property type="molecule type" value="Genomic_DNA"/>
</dbReference>
<evidence type="ECO:0000313" key="2">
    <source>
        <dbReference type="Proteomes" id="UP001363151"/>
    </source>
</evidence>
<accession>A0ABR1GC73</accession>
<dbReference type="InterPro" id="IPR036770">
    <property type="entry name" value="Ankyrin_rpt-contain_sf"/>
</dbReference>
<gene>
    <name evidence="1" type="ORF">SO694_00002224</name>
</gene>
<reference evidence="1 2" key="1">
    <citation type="submission" date="2024-03" db="EMBL/GenBank/DDBJ databases">
        <title>Aureococcus anophagefferens CCMP1851 and Kratosvirus quantuckense: Draft genome of a second virus-susceptible host strain in the model system.</title>
        <authorList>
            <person name="Chase E."/>
            <person name="Truchon A.R."/>
            <person name="Schepens W."/>
            <person name="Wilhelm S.W."/>
        </authorList>
    </citation>
    <scope>NUCLEOTIDE SEQUENCE [LARGE SCALE GENOMIC DNA]</scope>
    <source>
        <strain evidence="1 2">CCMP1851</strain>
    </source>
</reference>
<dbReference type="Proteomes" id="UP001363151">
    <property type="component" value="Unassembled WGS sequence"/>
</dbReference>
<sequence length="98" mass="10763">MCKLLVSRGASLDVRNDSGRDPVAYARLSGQTTTAAFLAAVRAAGGWRAYCDAQFRDLRRELLAPGAIAESSDRLYARVFVELPNAVFPRVLAFRPDF</sequence>
<name>A0ABR1GC73_AURAN</name>
<protein>
    <recommendedName>
        <fullName evidence="3">Ankyrin repeat domain-containing protein</fullName>
    </recommendedName>
</protein>
<comment type="caution">
    <text evidence="1">The sequence shown here is derived from an EMBL/GenBank/DDBJ whole genome shotgun (WGS) entry which is preliminary data.</text>
</comment>
<evidence type="ECO:0000313" key="1">
    <source>
        <dbReference type="EMBL" id="KAK7253671.1"/>
    </source>
</evidence>
<dbReference type="Gene3D" id="1.25.40.20">
    <property type="entry name" value="Ankyrin repeat-containing domain"/>
    <property type="match status" value="1"/>
</dbReference>